<dbReference type="PANTHER" id="PTHR21301">
    <property type="entry name" value="REVERSE TRANSCRIPTASE"/>
    <property type="match status" value="1"/>
</dbReference>
<dbReference type="InterPro" id="IPR058912">
    <property type="entry name" value="HTH_animal"/>
</dbReference>
<protein>
    <recommendedName>
        <fullName evidence="1">Helix-turn-helix domain-containing protein</fullName>
    </recommendedName>
</protein>
<reference evidence="2 3" key="1">
    <citation type="submission" date="2015-09" db="EMBL/GenBank/DDBJ databases">
        <title>Trachymyrmex zeteki WGS genome.</title>
        <authorList>
            <person name="Nygaard S."/>
            <person name="Hu H."/>
            <person name="Boomsma J."/>
            <person name="Zhang G."/>
        </authorList>
    </citation>
    <scope>NUCLEOTIDE SEQUENCE [LARGE SCALE GENOMIC DNA]</scope>
    <source>
        <strain evidence="2">Tzet28-1</strain>
        <tissue evidence="2">Whole body</tissue>
    </source>
</reference>
<dbReference type="EMBL" id="KQ982095">
    <property type="protein sequence ID" value="KYQ60037.1"/>
    <property type="molecule type" value="Genomic_DNA"/>
</dbReference>
<keyword evidence="3" id="KW-1185">Reference proteome</keyword>
<sequence>MVEHEENNFINFLDVKVITNNGRIKFDIYKKPTNSGRYLNYMSNHSIQHKRSVIIGQLDRILFLSHPEFHKNNIVSMIDTLILNNYPLDIIFSTINNRIKKLSIRKDVHKNNFNNNNELNELNKKKYFTIPFINKNSDKFSNIASKNNFKISYKPINRFIKSGKDKLEKMDQCNVVYKICCLDCNASYVGQTKRKAKTRIKEHKSNIKRSNDALTILSQHQIDKNHKINWENIKILDIEPYFQKRMTSEMIHIKKINGMNKQSDTEKLPEIYFPLLNIPSLP</sequence>
<proteinExistence type="predicted"/>
<dbReference type="Proteomes" id="UP000075809">
    <property type="component" value="Unassembled WGS sequence"/>
</dbReference>
<dbReference type="Gene3D" id="3.40.1440.10">
    <property type="entry name" value="GIY-YIG endonuclease"/>
    <property type="match status" value="1"/>
</dbReference>
<name>A0A151XI63_9HYME</name>
<dbReference type="AlphaFoldDB" id="A0A151XI63"/>
<evidence type="ECO:0000313" key="2">
    <source>
        <dbReference type="EMBL" id="KYQ60037.1"/>
    </source>
</evidence>
<dbReference type="STRING" id="64791.A0A151XI63"/>
<organism evidence="2 3">
    <name type="scientific">Mycetomoellerius zeteki</name>
    <dbReference type="NCBI Taxonomy" id="64791"/>
    <lineage>
        <taxon>Eukaryota</taxon>
        <taxon>Metazoa</taxon>
        <taxon>Ecdysozoa</taxon>
        <taxon>Arthropoda</taxon>
        <taxon>Hexapoda</taxon>
        <taxon>Insecta</taxon>
        <taxon>Pterygota</taxon>
        <taxon>Neoptera</taxon>
        <taxon>Endopterygota</taxon>
        <taxon>Hymenoptera</taxon>
        <taxon>Apocrita</taxon>
        <taxon>Aculeata</taxon>
        <taxon>Formicoidea</taxon>
        <taxon>Formicidae</taxon>
        <taxon>Myrmicinae</taxon>
        <taxon>Mycetomoellerius</taxon>
    </lineage>
</organism>
<dbReference type="Pfam" id="PF26215">
    <property type="entry name" value="HTH_animal"/>
    <property type="match status" value="1"/>
</dbReference>
<feature type="domain" description="Helix-turn-helix" evidence="1">
    <location>
        <begin position="37"/>
        <end position="96"/>
    </location>
</feature>
<evidence type="ECO:0000313" key="3">
    <source>
        <dbReference type="Proteomes" id="UP000075809"/>
    </source>
</evidence>
<gene>
    <name evidence="2" type="ORF">ALC60_00918</name>
</gene>
<evidence type="ECO:0000259" key="1">
    <source>
        <dbReference type="Pfam" id="PF26215"/>
    </source>
</evidence>
<accession>A0A151XI63</accession>
<dbReference type="CDD" id="cd10442">
    <property type="entry name" value="GIY-YIG_PLEs"/>
    <property type="match status" value="1"/>
</dbReference>
<dbReference type="InterPro" id="IPR035901">
    <property type="entry name" value="GIY-YIG_endonuc_sf"/>
</dbReference>
<dbReference type="PANTHER" id="PTHR21301:SF10">
    <property type="entry name" value="REVERSE TRANSCRIPTASE DOMAIN-CONTAINING PROTEIN"/>
    <property type="match status" value="1"/>
</dbReference>